<dbReference type="InterPro" id="IPR011335">
    <property type="entry name" value="Restrct_endonuc-II-like"/>
</dbReference>
<dbReference type="RefSeq" id="WP_256029546.1">
    <property type="nucleotide sequence ID" value="NZ_JAHLKM010000009.1"/>
</dbReference>
<dbReference type="GO" id="GO:0006259">
    <property type="term" value="P:DNA metabolic process"/>
    <property type="evidence" value="ECO:0007669"/>
    <property type="project" value="UniProtKB-ARBA"/>
</dbReference>
<reference evidence="2" key="1">
    <citation type="journal article" date="2023" name="Front. Microbiol.">
        <title>Genomic-based phylogenetic and metabolic analyses of the genus Natronomonas, and description of Natronomonas aquatica sp. nov.</title>
        <authorList>
            <person name="Garcia-Roldan A."/>
            <person name="Duran-Viseras A."/>
            <person name="de la Haba R.R."/>
            <person name="Corral P."/>
            <person name="Sanchez-Porro C."/>
            <person name="Ventosa A."/>
        </authorList>
    </citation>
    <scope>NUCLEOTIDE SEQUENCE</scope>
    <source>
        <strain evidence="2">F2-12</strain>
    </source>
</reference>
<dbReference type="InterPro" id="IPR006166">
    <property type="entry name" value="ERCC4_domain"/>
</dbReference>
<dbReference type="GO" id="GO:0004518">
    <property type="term" value="F:nuclease activity"/>
    <property type="evidence" value="ECO:0007669"/>
    <property type="project" value="InterPro"/>
</dbReference>
<gene>
    <name evidence="2" type="ORF">KM295_08540</name>
</gene>
<proteinExistence type="predicted"/>
<dbReference type="Proteomes" id="UP001139494">
    <property type="component" value="Unassembled WGS sequence"/>
</dbReference>
<sequence length="170" mass="19962">MTERRERRPIPTTVLRDTREQRPWTFDTLPVETRDVTLSTGDYAVPRYCTHDPELDTYRPHFAVERKSGCDFLTAITWERDRFERELQRAAEWSHPLPVVVETSWQTLLGNRGCMARRDIHPAQVVGTVTAWARHYNVAFHFVETRRRATLCAFLLLVRHSLARRLADTS</sequence>
<evidence type="ECO:0000259" key="1">
    <source>
        <dbReference type="Pfam" id="PF02732"/>
    </source>
</evidence>
<protein>
    <submittedName>
        <fullName evidence="2">ERCC4 domain-containing protein</fullName>
    </submittedName>
</protein>
<dbReference type="SUPFAM" id="SSF52980">
    <property type="entry name" value="Restriction endonuclease-like"/>
    <property type="match status" value="1"/>
</dbReference>
<dbReference type="GO" id="GO:0003677">
    <property type="term" value="F:DNA binding"/>
    <property type="evidence" value="ECO:0007669"/>
    <property type="project" value="InterPro"/>
</dbReference>
<evidence type="ECO:0000313" key="3">
    <source>
        <dbReference type="Proteomes" id="UP001139494"/>
    </source>
</evidence>
<dbReference type="Gene3D" id="3.40.50.10130">
    <property type="match status" value="1"/>
</dbReference>
<comment type="caution">
    <text evidence="2">The sequence shown here is derived from an EMBL/GenBank/DDBJ whole genome shotgun (WGS) entry which is preliminary data.</text>
</comment>
<dbReference type="AlphaFoldDB" id="A0A9R1D6K0"/>
<dbReference type="EMBL" id="JAHLKM010000009">
    <property type="protein sequence ID" value="MCQ4333523.1"/>
    <property type="molecule type" value="Genomic_DNA"/>
</dbReference>
<evidence type="ECO:0000313" key="2">
    <source>
        <dbReference type="EMBL" id="MCQ4333523.1"/>
    </source>
</evidence>
<organism evidence="2 3">
    <name type="scientific">Natronomonas aquatica</name>
    <dbReference type="NCBI Taxonomy" id="2841590"/>
    <lineage>
        <taxon>Archaea</taxon>
        <taxon>Methanobacteriati</taxon>
        <taxon>Methanobacteriota</taxon>
        <taxon>Stenosarchaea group</taxon>
        <taxon>Halobacteria</taxon>
        <taxon>Halobacteriales</taxon>
        <taxon>Natronomonadaceae</taxon>
        <taxon>Natronomonas</taxon>
    </lineage>
</organism>
<keyword evidence="3" id="KW-1185">Reference proteome</keyword>
<dbReference type="Pfam" id="PF02732">
    <property type="entry name" value="ERCC4"/>
    <property type="match status" value="1"/>
</dbReference>
<feature type="domain" description="ERCC4" evidence="1">
    <location>
        <begin position="17"/>
        <end position="146"/>
    </location>
</feature>
<name>A0A9R1D6K0_9EURY</name>
<accession>A0A9R1D6K0</accession>